<evidence type="ECO:0000259" key="1">
    <source>
        <dbReference type="Pfam" id="PF09836"/>
    </source>
</evidence>
<dbReference type="RefSeq" id="WP_072793622.1">
    <property type="nucleotide sequence ID" value="NZ_FQWM01000006.1"/>
</dbReference>
<dbReference type="OrthoDB" id="4146344at2"/>
<dbReference type="GO" id="GO:0003677">
    <property type="term" value="F:DNA binding"/>
    <property type="evidence" value="ECO:0007669"/>
    <property type="project" value="UniProtKB-KW"/>
</dbReference>
<dbReference type="EMBL" id="FQWM01000006">
    <property type="protein sequence ID" value="SHH57094.1"/>
    <property type="molecule type" value="Genomic_DNA"/>
</dbReference>
<feature type="domain" description="Putative DNA-binding" evidence="1">
    <location>
        <begin position="4"/>
        <end position="95"/>
    </location>
</feature>
<dbReference type="STRING" id="870908.SAMN04488044_2771"/>
<dbReference type="InterPro" id="IPR044922">
    <property type="entry name" value="DUF2063_N_sf"/>
</dbReference>
<dbReference type="InterPro" id="IPR018640">
    <property type="entry name" value="DUF2063"/>
</dbReference>
<organism evidence="2 3">
    <name type="scientific">Cognatishimia maritima</name>
    <dbReference type="NCBI Taxonomy" id="870908"/>
    <lineage>
        <taxon>Bacteria</taxon>
        <taxon>Pseudomonadati</taxon>
        <taxon>Pseudomonadota</taxon>
        <taxon>Alphaproteobacteria</taxon>
        <taxon>Rhodobacterales</taxon>
        <taxon>Paracoccaceae</taxon>
        <taxon>Cognatishimia</taxon>
    </lineage>
</organism>
<dbReference type="Gene3D" id="1.10.150.690">
    <property type="entry name" value="DUF2063"/>
    <property type="match status" value="1"/>
</dbReference>
<dbReference type="AlphaFoldDB" id="A0A1M5U2A9"/>
<dbReference type="Proteomes" id="UP000184211">
    <property type="component" value="Unassembled WGS sequence"/>
</dbReference>
<gene>
    <name evidence="2" type="ORF">SAMN04488044_2771</name>
</gene>
<evidence type="ECO:0000313" key="2">
    <source>
        <dbReference type="EMBL" id="SHH57094.1"/>
    </source>
</evidence>
<proteinExistence type="predicted"/>
<keyword evidence="3" id="KW-1185">Reference proteome</keyword>
<reference evidence="3" key="1">
    <citation type="submission" date="2016-11" db="EMBL/GenBank/DDBJ databases">
        <authorList>
            <person name="Varghese N."/>
            <person name="Submissions S."/>
        </authorList>
    </citation>
    <scope>NUCLEOTIDE SEQUENCE [LARGE SCALE GENOMIC DNA]</scope>
    <source>
        <strain evidence="3">DSM 28223</strain>
    </source>
</reference>
<keyword evidence="2" id="KW-0238">DNA-binding</keyword>
<accession>A0A1M5U2A9</accession>
<name>A0A1M5U2A9_9RHOB</name>
<dbReference type="Pfam" id="PF09836">
    <property type="entry name" value="DUF2063"/>
    <property type="match status" value="1"/>
</dbReference>
<evidence type="ECO:0000313" key="3">
    <source>
        <dbReference type="Proteomes" id="UP000184211"/>
    </source>
</evidence>
<sequence>MTVTQTEFRAAMLNVDIAVPAGLVDTHDRPAGSRFDVYRNNVAVSLTEALETGFPVIAKLLGEANFKAIAGVFLRQSPPEAPVMMHYGAAFPQFLREFQPLQHLGYLGDVAEIELALRRSYHAADSQGVPGDALAQIAPEALAGARLSLAPSLEVVRSHWPIYDIWAFNTYQGRPKPEARAQNVVVLRPEFDPEPHPLPTGGASFIKEIHRGRTLGEAADITSNLAEDLDLGAVLGLLLSKGAITNITAAEQNEEDQ</sequence>
<protein>
    <submittedName>
        <fullName evidence="2">Putative DNA-binding domain-containing protein</fullName>
    </submittedName>
</protein>